<name>A0A222P166_9GAMM</name>
<dbReference type="RefSeq" id="WP_094090637.1">
    <property type="nucleotide sequence ID" value="NZ_CP016397.1"/>
</dbReference>
<evidence type="ECO:0000259" key="2">
    <source>
        <dbReference type="Pfam" id="PF13505"/>
    </source>
</evidence>
<dbReference type="AlphaFoldDB" id="A0A222P166"/>
<dbReference type="EMBL" id="CP016397">
    <property type="protein sequence ID" value="ASQ45593.1"/>
    <property type="molecule type" value="Genomic_DNA"/>
</dbReference>
<keyword evidence="4" id="KW-1185">Reference proteome</keyword>
<feature type="domain" description="Outer membrane protein beta-barrel" evidence="2">
    <location>
        <begin position="6"/>
        <end position="198"/>
    </location>
</feature>
<dbReference type="Pfam" id="PF13505">
    <property type="entry name" value="OMP_b-brl"/>
    <property type="match status" value="1"/>
</dbReference>
<protein>
    <recommendedName>
        <fullName evidence="2">Outer membrane protein beta-barrel domain-containing protein</fullName>
    </recommendedName>
</protein>
<evidence type="ECO:0000313" key="4">
    <source>
        <dbReference type="Proteomes" id="UP000201728"/>
    </source>
</evidence>
<dbReference type="OrthoDB" id="5649744at2"/>
<keyword evidence="1" id="KW-0732">Signal</keyword>
<proteinExistence type="predicted"/>
<dbReference type="InterPro" id="IPR027385">
    <property type="entry name" value="Beta-barrel_OMP"/>
</dbReference>
<evidence type="ECO:0000256" key="1">
    <source>
        <dbReference type="ARBA" id="ARBA00022729"/>
    </source>
</evidence>
<dbReference type="Gene3D" id="2.40.160.20">
    <property type="match status" value="1"/>
</dbReference>
<reference evidence="4" key="1">
    <citation type="submission" date="2016-07" db="EMBL/GenBank/DDBJ databases">
        <authorList>
            <person name="Florea S."/>
            <person name="Webb J.S."/>
            <person name="Jaromczyk J."/>
            <person name="Schardl C.L."/>
        </authorList>
    </citation>
    <scope>NUCLEOTIDE SEQUENCE [LARGE SCALE GENOMIC DNA]</scope>
    <source>
        <strain evidence="4">CDC-D5610</strain>
    </source>
</reference>
<organism evidence="3 4">
    <name type="scientific">Legionella clemsonensis</name>
    <dbReference type="NCBI Taxonomy" id="1867846"/>
    <lineage>
        <taxon>Bacteria</taxon>
        <taxon>Pseudomonadati</taxon>
        <taxon>Pseudomonadota</taxon>
        <taxon>Gammaproteobacteria</taxon>
        <taxon>Legionellales</taxon>
        <taxon>Legionellaceae</taxon>
        <taxon>Legionella</taxon>
    </lineage>
</organism>
<accession>A0A222P166</accession>
<dbReference type="Proteomes" id="UP000201728">
    <property type="component" value="Chromosome"/>
</dbReference>
<dbReference type="SUPFAM" id="SSF56925">
    <property type="entry name" value="OMPA-like"/>
    <property type="match status" value="1"/>
</dbReference>
<evidence type="ECO:0000313" key="3">
    <source>
        <dbReference type="EMBL" id="ASQ45593.1"/>
    </source>
</evidence>
<dbReference type="InterPro" id="IPR011250">
    <property type="entry name" value="OMP/PagP_B-barrel"/>
</dbReference>
<dbReference type="KEGG" id="lcd:clem_05185"/>
<sequence length="234" mass="25872">MNNYAALIVGLSSLSFNAEASWYGGVNLGVNAVNIEKKITYPLGDPIVTSQNFDSGYTNFHGQLTAGYDVLLTELLGLSVEGNADLFTGKAEHTIANWFFSNAVQAEEKLKYGFSVFALPEYHYSKNMYFYAGPGVSRSRFEIQSGNTAGNVGVTGNYDKWLTGWGLKAGVATLLTPNAEILLTYQFTQYEKITWTNIEPLSGELLSGRYKPQVNLFMVGLKVRMPELQKTQEK</sequence>
<gene>
    <name evidence="3" type="ORF">clem_05185</name>
</gene>